<organism evidence="1 2">
    <name type="scientific">Roseburia inulinivorans</name>
    <dbReference type="NCBI Taxonomy" id="360807"/>
    <lineage>
        <taxon>Bacteria</taxon>
        <taxon>Bacillati</taxon>
        <taxon>Bacillota</taxon>
        <taxon>Clostridia</taxon>
        <taxon>Lachnospirales</taxon>
        <taxon>Lachnospiraceae</taxon>
        <taxon>Roseburia</taxon>
    </lineage>
</organism>
<accession>A0A413TLB8</accession>
<gene>
    <name evidence="1" type="ORF">DW914_13750</name>
</gene>
<dbReference type="InterPro" id="IPR026989">
    <property type="entry name" value="TnpV"/>
</dbReference>
<dbReference type="Pfam" id="PF14198">
    <property type="entry name" value="TnpV"/>
    <property type="match status" value="1"/>
</dbReference>
<evidence type="ECO:0000313" key="1">
    <source>
        <dbReference type="EMBL" id="RHA85723.1"/>
    </source>
</evidence>
<sequence>MSREPLAKLEYTKGEDGMLYPNLQISVNKEYDLRPTGMFGRRWKDYMKSKHPQRLSELIALGQINELIAKVDKEAEAKKETLIQQLLEVQPMPKTEDMLERAGHMEMITRQAEEIILHEVVYQLR</sequence>
<proteinExistence type="predicted"/>
<dbReference type="AlphaFoldDB" id="A0A413TLB8"/>
<name>A0A413TLB8_9FIRM</name>
<comment type="caution">
    <text evidence="1">The sequence shown here is derived from an EMBL/GenBank/DDBJ whole genome shotgun (WGS) entry which is preliminary data.</text>
</comment>
<reference evidence="1 2" key="1">
    <citation type="submission" date="2018-08" db="EMBL/GenBank/DDBJ databases">
        <title>A genome reference for cultivated species of the human gut microbiota.</title>
        <authorList>
            <person name="Zou Y."/>
            <person name="Xue W."/>
            <person name="Luo G."/>
        </authorList>
    </citation>
    <scope>NUCLEOTIDE SEQUENCE [LARGE SCALE GENOMIC DNA]</scope>
    <source>
        <strain evidence="1 2">AM42-1AC</strain>
    </source>
</reference>
<dbReference type="EMBL" id="QSFX01000028">
    <property type="protein sequence ID" value="RHA85723.1"/>
    <property type="molecule type" value="Genomic_DNA"/>
</dbReference>
<evidence type="ECO:0000313" key="2">
    <source>
        <dbReference type="Proteomes" id="UP000283492"/>
    </source>
</evidence>
<dbReference type="Proteomes" id="UP000283492">
    <property type="component" value="Unassembled WGS sequence"/>
</dbReference>
<protein>
    <submittedName>
        <fullName evidence="1">TnpV protein</fullName>
    </submittedName>
</protein>